<organism evidence="1 2">
    <name type="scientific">Candidatus Pedobacter colombiensis</name>
    <dbReference type="NCBI Taxonomy" id="3121371"/>
    <lineage>
        <taxon>Bacteria</taxon>
        <taxon>Pseudomonadati</taxon>
        <taxon>Bacteroidota</taxon>
        <taxon>Sphingobacteriia</taxon>
        <taxon>Sphingobacteriales</taxon>
        <taxon>Sphingobacteriaceae</taxon>
        <taxon>Pedobacter</taxon>
    </lineage>
</organism>
<dbReference type="EMBL" id="CP119313">
    <property type="protein sequence ID" value="WEK18364.1"/>
    <property type="molecule type" value="Genomic_DNA"/>
</dbReference>
<reference evidence="1" key="1">
    <citation type="submission" date="2023-03" db="EMBL/GenBank/DDBJ databases">
        <title>Andean soil-derived lignocellulolytic bacterial consortium as a source of novel taxa and putative plastic-active enzymes.</title>
        <authorList>
            <person name="Diaz-Garcia L."/>
            <person name="Chuvochina M."/>
            <person name="Feuerriegel G."/>
            <person name="Bunk B."/>
            <person name="Sproer C."/>
            <person name="Streit W.R."/>
            <person name="Rodriguez L.M."/>
            <person name="Overmann J."/>
            <person name="Jimenez D.J."/>
        </authorList>
    </citation>
    <scope>NUCLEOTIDE SEQUENCE</scope>
    <source>
        <strain evidence="1">MAG 3858</strain>
    </source>
</reference>
<gene>
    <name evidence="1" type="ORF">P0Y49_16360</name>
</gene>
<dbReference type="Proteomes" id="UP001214530">
    <property type="component" value="Chromosome"/>
</dbReference>
<evidence type="ECO:0000313" key="1">
    <source>
        <dbReference type="EMBL" id="WEK18364.1"/>
    </source>
</evidence>
<name>A0AAJ6B610_9SPHI</name>
<dbReference type="AlphaFoldDB" id="A0AAJ6B610"/>
<accession>A0AAJ6B610</accession>
<dbReference type="Pfam" id="PF19781">
    <property type="entry name" value="DUF6266"/>
    <property type="match status" value="1"/>
</dbReference>
<protein>
    <submittedName>
        <fullName evidence="1">DUF6266 family protein</fullName>
    </submittedName>
</protein>
<proteinExistence type="predicted"/>
<dbReference type="InterPro" id="IPR046233">
    <property type="entry name" value="DUF6266"/>
</dbReference>
<evidence type="ECO:0000313" key="2">
    <source>
        <dbReference type="Proteomes" id="UP001214530"/>
    </source>
</evidence>
<sequence>MARIKKGILGGFSGKVGTVIGASWKGVDYMRAVPKPSNKPATTKQLAQQNKMALLRGFLLGLSDIIELCFQNISKHTAMNDALSYNLLNTIEEIYPEQSVNFKQLIFSKGELLGSWSPKIVSTKSNSVDFSWKNGNFTPLCAADDQVTLVVYDQVEKEFCILEKAALREDKAARLLLPENFRGHTLHCYISFYSENRKLASTNEYLGEV</sequence>